<dbReference type="Pfam" id="PF13855">
    <property type="entry name" value="LRR_8"/>
    <property type="match status" value="1"/>
</dbReference>
<keyword evidence="13 15" id="KW-0472">Membrane</keyword>
<feature type="transmembrane region" description="Helical" evidence="15">
    <location>
        <begin position="205"/>
        <end position="229"/>
    </location>
</feature>
<comment type="subcellular location">
    <subcellularLocation>
        <location evidence="1">Membrane</location>
        <topology evidence="1">Single-pass membrane protein</topology>
    </subcellularLocation>
</comment>
<keyword evidence="11" id="KW-0067">ATP-binding</keyword>
<evidence type="ECO:0000256" key="14">
    <source>
        <dbReference type="ARBA" id="ARBA00023180"/>
    </source>
</evidence>
<protein>
    <recommendedName>
        <fullName evidence="2">non-specific serine/threonine protein kinase</fullName>
        <ecNumber evidence="2">2.7.11.1</ecNumber>
    </recommendedName>
</protein>
<dbReference type="GO" id="GO:0051707">
    <property type="term" value="P:response to other organism"/>
    <property type="evidence" value="ECO:0007669"/>
    <property type="project" value="UniProtKB-ARBA"/>
</dbReference>
<evidence type="ECO:0000256" key="5">
    <source>
        <dbReference type="ARBA" id="ARBA00022679"/>
    </source>
</evidence>
<evidence type="ECO:0000256" key="12">
    <source>
        <dbReference type="ARBA" id="ARBA00022989"/>
    </source>
</evidence>
<gene>
    <name evidence="17" type="ORF">RJ640_002908</name>
</gene>
<dbReference type="FunFam" id="3.80.10.10:FF:000095">
    <property type="entry name" value="LRR receptor-like serine/threonine-protein kinase GSO1"/>
    <property type="match status" value="1"/>
</dbReference>
<dbReference type="Proteomes" id="UP001187471">
    <property type="component" value="Unassembled WGS sequence"/>
</dbReference>
<dbReference type="SUPFAM" id="SSF52047">
    <property type="entry name" value="RNI-like"/>
    <property type="match status" value="2"/>
</dbReference>
<dbReference type="Pfam" id="PF08263">
    <property type="entry name" value="LRRNT_2"/>
    <property type="match status" value="2"/>
</dbReference>
<dbReference type="GO" id="GO:0004674">
    <property type="term" value="F:protein serine/threonine kinase activity"/>
    <property type="evidence" value="ECO:0007669"/>
    <property type="project" value="UniProtKB-KW"/>
</dbReference>
<sequence>MGFAKAKKMFAECFPDILLDDFVMHAVVSPSEETAMPSEESDVAASHPPEEDALMVTASCFVMPMVVVVLIQFIRATETNITTDQSALLAFRAHIINLNHQHILATNWSSATPLCHWARVTCSRRHNRVTALYLSNMGLVGTIPPDIGNVSFLTFLDISNNSFSGNLPKEMAHLPRLKDLYLDYNKFSTYIVLSSFLPHQAESKITYALMVTASCFVMPMVVVVLIQFIRATETNITTDQSALHAFRVHIINLDFQHILATDWSSATLVCNWAGVTCSRRHNRVTALYLSNMGLVGTIPPDIGNVSFLTFLDISNNSFSGNLPKEMAHLPRLKEMNLGYNEFSGGHPTQAKLAYDILKHSFSSLLRIEVTNTLAHNNIRGYRENLGFNRLTGAIPQSLGHLGLLEILSLAGNHFVSHSSTLELSFLTSLTSCRKLEALALHYNRLNGFLPVSIGNLSTSLERLWLDGNGIMGTIPREIGNLSSLLILRLGENALNGSIPTTIARLQKLQGLELRDNQIGGPIPTECCHMPNFNRLSLTGNQFSGPVPACLGNVSSLRHLYLDGNKFSSRIPESLWSLKDLLELDVSSNSFSGDLPSGLGSLRVALRIDLSVNQFAGNISATIGGLQNLVFLSLAYNTLQGNIPETFPSLISLETLDLSHNKLSGIIPKSLEALSHLSYFNISFNELSGEIPSGGPFENFTGQSFASNEALCGLTQFGVPQCHAVYQSRTAERIIIISVLSAISFTVLVMGVLFVLIRRRKSKRVPTEKDLQPMVHQRITYLEIFEATNGFVDSNLIGSGSSGSV</sequence>
<comment type="caution">
    <text evidence="17">The sequence shown here is derived from an EMBL/GenBank/DDBJ whole genome shotgun (WGS) entry which is preliminary data.</text>
</comment>
<evidence type="ECO:0000256" key="4">
    <source>
        <dbReference type="ARBA" id="ARBA00022614"/>
    </source>
</evidence>
<feature type="domain" description="Leucine-rich repeat-containing N-terminal plant-type" evidence="16">
    <location>
        <begin position="238"/>
        <end position="278"/>
    </location>
</feature>
<dbReference type="InterPro" id="IPR003591">
    <property type="entry name" value="Leu-rich_rpt_typical-subtyp"/>
</dbReference>
<evidence type="ECO:0000313" key="17">
    <source>
        <dbReference type="EMBL" id="KAK2992975.1"/>
    </source>
</evidence>
<keyword evidence="18" id="KW-1185">Reference proteome</keyword>
<evidence type="ECO:0000256" key="9">
    <source>
        <dbReference type="ARBA" id="ARBA00022741"/>
    </source>
</evidence>
<keyword evidence="10" id="KW-0418">Kinase</keyword>
<keyword evidence="3" id="KW-0723">Serine/threonine-protein kinase</keyword>
<dbReference type="AlphaFoldDB" id="A0AA88RZY5"/>
<dbReference type="SMART" id="SM00369">
    <property type="entry name" value="LRR_TYP"/>
    <property type="match status" value="6"/>
</dbReference>
<evidence type="ECO:0000256" key="15">
    <source>
        <dbReference type="SAM" id="Phobius"/>
    </source>
</evidence>
<keyword evidence="7" id="KW-0732">Signal</keyword>
<keyword evidence="9" id="KW-0547">Nucleotide-binding</keyword>
<evidence type="ECO:0000256" key="3">
    <source>
        <dbReference type="ARBA" id="ARBA00022527"/>
    </source>
</evidence>
<keyword evidence="8" id="KW-0677">Repeat</keyword>
<dbReference type="EC" id="2.7.11.1" evidence="2"/>
<dbReference type="GO" id="GO:0005524">
    <property type="term" value="F:ATP binding"/>
    <property type="evidence" value="ECO:0007669"/>
    <property type="project" value="UniProtKB-KW"/>
</dbReference>
<evidence type="ECO:0000256" key="10">
    <source>
        <dbReference type="ARBA" id="ARBA00022777"/>
    </source>
</evidence>
<reference evidence="17" key="1">
    <citation type="submission" date="2022-12" db="EMBL/GenBank/DDBJ databases">
        <title>Draft genome assemblies for two species of Escallonia (Escalloniales).</title>
        <authorList>
            <person name="Chanderbali A."/>
            <person name="Dervinis C."/>
            <person name="Anghel I."/>
            <person name="Soltis D."/>
            <person name="Soltis P."/>
            <person name="Zapata F."/>
        </authorList>
    </citation>
    <scope>NUCLEOTIDE SEQUENCE</scope>
    <source>
        <strain evidence="17">UCBG92.1500</strain>
        <tissue evidence="17">Leaf</tissue>
    </source>
</reference>
<dbReference type="PROSITE" id="PS51450">
    <property type="entry name" value="LRR"/>
    <property type="match status" value="1"/>
</dbReference>
<keyword evidence="12 15" id="KW-1133">Transmembrane helix</keyword>
<keyword evidence="14" id="KW-0325">Glycoprotein</keyword>
<keyword evidence="5" id="KW-0808">Transferase</keyword>
<evidence type="ECO:0000256" key="6">
    <source>
        <dbReference type="ARBA" id="ARBA00022692"/>
    </source>
</evidence>
<dbReference type="EMBL" id="JAVXUO010000358">
    <property type="protein sequence ID" value="KAK2992975.1"/>
    <property type="molecule type" value="Genomic_DNA"/>
</dbReference>
<feature type="transmembrane region" description="Helical" evidence="15">
    <location>
        <begin position="733"/>
        <end position="756"/>
    </location>
</feature>
<evidence type="ECO:0000259" key="16">
    <source>
        <dbReference type="Pfam" id="PF08263"/>
    </source>
</evidence>
<dbReference type="FunFam" id="3.80.10.10:FF:000129">
    <property type="entry name" value="Leucine-rich repeat receptor-like kinase"/>
    <property type="match status" value="1"/>
</dbReference>
<dbReference type="PANTHER" id="PTHR45974">
    <property type="entry name" value="RECEPTOR-LIKE PROTEIN 55"/>
    <property type="match status" value="1"/>
</dbReference>
<accession>A0AA88RZY5</accession>
<keyword evidence="4" id="KW-0433">Leucine-rich repeat</keyword>
<evidence type="ECO:0000256" key="2">
    <source>
        <dbReference type="ARBA" id="ARBA00012513"/>
    </source>
</evidence>
<evidence type="ECO:0000256" key="7">
    <source>
        <dbReference type="ARBA" id="ARBA00022729"/>
    </source>
</evidence>
<dbReference type="Pfam" id="PF00560">
    <property type="entry name" value="LRR_1"/>
    <property type="match status" value="5"/>
</dbReference>
<dbReference type="Gene3D" id="3.80.10.10">
    <property type="entry name" value="Ribonuclease Inhibitor"/>
    <property type="match status" value="3"/>
</dbReference>
<feature type="transmembrane region" description="Helical" evidence="15">
    <location>
        <begin position="53"/>
        <end position="74"/>
    </location>
</feature>
<proteinExistence type="predicted"/>
<feature type="domain" description="Leucine-rich repeat-containing N-terminal plant-type" evidence="16">
    <location>
        <begin position="83"/>
        <end position="123"/>
    </location>
</feature>
<evidence type="ECO:0000256" key="11">
    <source>
        <dbReference type="ARBA" id="ARBA00022840"/>
    </source>
</evidence>
<dbReference type="PRINTS" id="PR00019">
    <property type="entry name" value="LEURICHRPT"/>
</dbReference>
<dbReference type="GO" id="GO:0006952">
    <property type="term" value="P:defense response"/>
    <property type="evidence" value="ECO:0007669"/>
    <property type="project" value="UniProtKB-ARBA"/>
</dbReference>
<evidence type="ECO:0000256" key="13">
    <source>
        <dbReference type="ARBA" id="ARBA00023136"/>
    </source>
</evidence>
<evidence type="ECO:0000313" key="18">
    <source>
        <dbReference type="Proteomes" id="UP001187471"/>
    </source>
</evidence>
<name>A0AA88RZY5_9ASTE</name>
<dbReference type="InterPro" id="IPR013210">
    <property type="entry name" value="LRR_N_plant-typ"/>
</dbReference>
<dbReference type="InterPro" id="IPR032675">
    <property type="entry name" value="LRR_dom_sf"/>
</dbReference>
<organism evidence="17 18">
    <name type="scientific">Escallonia rubra</name>
    <dbReference type="NCBI Taxonomy" id="112253"/>
    <lineage>
        <taxon>Eukaryota</taxon>
        <taxon>Viridiplantae</taxon>
        <taxon>Streptophyta</taxon>
        <taxon>Embryophyta</taxon>
        <taxon>Tracheophyta</taxon>
        <taxon>Spermatophyta</taxon>
        <taxon>Magnoliopsida</taxon>
        <taxon>eudicotyledons</taxon>
        <taxon>Gunneridae</taxon>
        <taxon>Pentapetalae</taxon>
        <taxon>asterids</taxon>
        <taxon>campanulids</taxon>
        <taxon>Escalloniales</taxon>
        <taxon>Escalloniaceae</taxon>
        <taxon>Escallonia</taxon>
    </lineage>
</organism>
<evidence type="ECO:0000256" key="8">
    <source>
        <dbReference type="ARBA" id="ARBA00022737"/>
    </source>
</evidence>
<evidence type="ECO:0000256" key="1">
    <source>
        <dbReference type="ARBA" id="ARBA00004167"/>
    </source>
</evidence>
<keyword evidence="6 15" id="KW-0812">Transmembrane</keyword>
<dbReference type="PANTHER" id="PTHR45974:SF272">
    <property type="entry name" value="LEUCINE RICH REPEAT FAMILY PROTEIN, EXPRESSED"/>
    <property type="match status" value="1"/>
</dbReference>
<dbReference type="GO" id="GO:0016020">
    <property type="term" value="C:membrane"/>
    <property type="evidence" value="ECO:0007669"/>
    <property type="project" value="UniProtKB-SubCell"/>
</dbReference>
<dbReference type="InterPro" id="IPR001611">
    <property type="entry name" value="Leu-rich_rpt"/>
</dbReference>